<dbReference type="STRING" id="1346286.SAMN05444362_108180"/>
<feature type="transmembrane region" description="Helical" evidence="1">
    <location>
        <begin position="54"/>
        <end position="76"/>
    </location>
</feature>
<evidence type="ECO:0000256" key="1">
    <source>
        <dbReference type="SAM" id="Phobius"/>
    </source>
</evidence>
<protein>
    <submittedName>
        <fullName evidence="2">Uncharacterized protein</fullName>
    </submittedName>
</protein>
<accession>A0A1M5DGJ1</accession>
<dbReference type="RefSeq" id="WP_062177869.1">
    <property type="nucleotide sequence ID" value="NZ_BBXL01000004.1"/>
</dbReference>
<keyword evidence="1" id="KW-0812">Transmembrane</keyword>
<dbReference type="Proteomes" id="UP000184480">
    <property type="component" value="Unassembled WGS sequence"/>
</dbReference>
<sequence length="115" mass="13009">MIDNGGIYQVKMLTRYTLISVFSFILAGISSIFLARGTFTTRPEVINQMYPDRYLIIGATILTPIFFICGWATYTYGRRFGKMTLPLILGMLSIPGFILFYLLWGLQACLAMINS</sequence>
<dbReference type="AlphaFoldDB" id="A0A1M5DGJ1"/>
<dbReference type="EMBL" id="FQUC01000008">
    <property type="protein sequence ID" value="SHF65812.1"/>
    <property type="molecule type" value="Genomic_DNA"/>
</dbReference>
<evidence type="ECO:0000313" key="2">
    <source>
        <dbReference type="EMBL" id="SHF65812.1"/>
    </source>
</evidence>
<feature type="transmembrane region" description="Helical" evidence="1">
    <location>
        <begin position="12"/>
        <end position="34"/>
    </location>
</feature>
<keyword evidence="1" id="KW-1133">Transmembrane helix</keyword>
<keyword evidence="3" id="KW-1185">Reference proteome</keyword>
<evidence type="ECO:0000313" key="3">
    <source>
        <dbReference type="Proteomes" id="UP000184480"/>
    </source>
</evidence>
<organism evidence="2 3">
    <name type="scientific">Dysgonomonas macrotermitis</name>
    <dbReference type="NCBI Taxonomy" id="1346286"/>
    <lineage>
        <taxon>Bacteria</taxon>
        <taxon>Pseudomonadati</taxon>
        <taxon>Bacteroidota</taxon>
        <taxon>Bacteroidia</taxon>
        <taxon>Bacteroidales</taxon>
        <taxon>Dysgonomonadaceae</taxon>
        <taxon>Dysgonomonas</taxon>
    </lineage>
</organism>
<proteinExistence type="predicted"/>
<keyword evidence="1" id="KW-0472">Membrane</keyword>
<name>A0A1M5DGJ1_9BACT</name>
<gene>
    <name evidence="2" type="ORF">SAMN05444362_108180</name>
</gene>
<feature type="transmembrane region" description="Helical" evidence="1">
    <location>
        <begin position="88"/>
        <end position="113"/>
    </location>
</feature>
<reference evidence="3" key="1">
    <citation type="submission" date="2016-11" db="EMBL/GenBank/DDBJ databases">
        <authorList>
            <person name="Varghese N."/>
            <person name="Submissions S."/>
        </authorList>
    </citation>
    <scope>NUCLEOTIDE SEQUENCE [LARGE SCALE GENOMIC DNA]</scope>
    <source>
        <strain evidence="3">DSM 27370</strain>
    </source>
</reference>